<dbReference type="Pfam" id="PF26557">
    <property type="entry name" value="Cullin_AB"/>
    <property type="match status" value="1"/>
</dbReference>
<dbReference type="InterPro" id="IPR059120">
    <property type="entry name" value="Cullin-like_AB"/>
</dbReference>
<comment type="similarity">
    <text evidence="1">Belongs to the cullin family.</text>
</comment>
<evidence type="ECO:0000313" key="4">
    <source>
        <dbReference type="Proteomes" id="UP001396334"/>
    </source>
</evidence>
<gene>
    <name evidence="3" type="ORF">V6N11_052558</name>
</gene>
<comment type="caution">
    <text evidence="3">The sequence shown here is derived from an EMBL/GenBank/DDBJ whole genome shotgun (WGS) entry which is preliminary data.</text>
</comment>
<protein>
    <recommendedName>
        <fullName evidence="2">Cullin family profile domain-containing protein</fullName>
    </recommendedName>
</protein>
<feature type="domain" description="Cullin family profile" evidence="2">
    <location>
        <begin position="51"/>
        <end position="232"/>
    </location>
</feature>
<organism evidence="3 4">
    <name type="scientific">Hibiscus sabdariffa</name>
    <name type="common">roselle</name>
    <dbReference type="NCBI Taxonomy" id="183260"/>
    <lineage>
        <taxon>Eukaryota</taxon>
        <taxon>Viridiplantae</taxon>
        <taxon>Streptophyta</taxon>
        <taxon>Embryophyta</taxon>
        <taxon>Tracheophyta</taxon>
        <taxon>Spermatophyta</taxon>
        <taxon>Magnoliopsida</taxon>
        <taxon>eudicotyledons</taxon>
        <taxon>Gunneridae</taxon>
        <taxon>Pentapetalae</taxon>
        <taxon>rosids</taxon>
        <taxon>malvids</taxon>
        <taxon>Malvales</taxon>
        <taxon>Malvaceae</taxon>
        <taxon>Malvoideae</taxon>
        <taxon>Hibiscus</taxon>
    </lineage>
</organism>
<dbReference type="EMBL" id="JBBPBN010000001">
    <property type="protein sequence ID" value="KAK9046676.1"/>
    <property type="molecule type" value="Genomic_DNA"/>
</dbReference>
<evidence type="ECO:0000313" key="3">
    <source>
        <dbReference type="EMBL" id="KAK9046676.1"/>
    </source>
</evidence>
<dbReference type="Gene3D" id="3.30.230.130">
    <property type="entry name" value="Cullin, Chain C, Domain 2"/>
    <property type="match status" value="1"/>
</dbReference>
<reference evidence="3 4" key="1">
    <citation type="journal article" date="2024" name="G3 (Bethesda)">
        <title>Genome assembly of Hibiscus sabdariffa L. provides insights into metabolisms of medicinal natural products.</title>
        <authorList>
            <person name="Kim T."/>
        </authorList>
    </citation>
    <scope>NUCLEOTIDE SEQUENCE [LARGE SCALE GENOMIC DNA]</scope>
    <source>
        <strain evidence="3">TK-2024</strain>
        <tissue evidence="3">Old leaves</tissue>
    </source>
</reference>
<keyword evidence="4" id="KW-1185">Reference proteome</keyword>
<evidence type="ECO:0000259" key="2">
    <source>
        <dbReference type="PROSITE" id="PS50069"/>
    </source>
</evidence>
<dbReference type="PANTHER" id="PTHR11932">
    <property type="entry name" value="CULLIN"/>
    <property type="match status" value="1"/>
</dbReference>
<dbReference type="SUPFAM" id="SSF75632">
    <property type="entry name" value="Cullin homology domain"/>
    <property type="match status" value="1"/>
</dbReference>
<accession>A0ABR2UAD7</accession>
<proteinExistence type="inferred from homology"/>
<dbReference type="InterPro" id="IPR036317">
    <property type="entry name" value="Cullin_homology_sf"/>
</dbReference>
<dbReference type="PROSITE" id="PS50069">
    <property type="entry name" value="CULLIN_2"/>
    <property type="match status" value="1"/>
</dbReference>
<name>A0ABR2UAD7_9ROSI</name>
<dbReference type="InterPro" id="IPR045093">
    <property type="entry name" value="Cullin"/>
</dbReference>
<evidence type="ECO:0000256" key="1">
    <source>
        <dbReference type="PROSITE-ProRule" id="PRU00330"/>
    </source>
</evidence>
<dbReference type="InterPro" id="IPR016158">
    <property type="entry name" value="Cullin_homology"/>
</dbReference>
<dbReference type="Proteomes" id="UP001396334">
    <property type="component" value="Unassembled WGS sequence"/>
</dbReference>
<sequence length="709" mass="80301">MAAHRIDSEIVTGANHRRMVEADGLQAAVSEYRTDDQNVGAATMTTMMSGLFEVPHNKGFDSLDSGLLEQSPIHDIWLSVLMAMKVIGPGETGMLDERLQRINASRESVHLVADCPLDLEDMFSANHLQSLRDLTLIVPVLRTHYWLTLLKISYNQSAKMLTLGEKFQSYYVGTHMSGRLTWQTNIGTIAKTTFGKGPKLELNVLTYQMCVLMFWNNVDRPSDIEIEQATGIFATFLEANDRFDSGNNDIKYHFRTSYVQPNIGEKRIQFSFAAKFSQLEVADLVAVRKIRTQQCYSRDVDNDTKQASQVWILEGNELFFQLHVVGATISDANKLRWHLVLENLDGETMSKKKISCDAVLENHFAYTILNAQQTSLLAHCHLVMNCEVYFNVRSGWQEYQAVIPWRLVSDIYHQVHISFLLFVGFALNEAWLDNNEAPEITQWFQEVVNVGNPKAVSLVSKIHKNVPIDSTSFDKLLLNPFNSSELFATDYLSSVDNCVKESTYCQPPINSLWSSLVNTLLPDIVLQTKDAMSVSRPLRNHIRGRKSSSSEEEITKNIQWFCEVFKGSILEVVVTNVSYSNKDMKESSPLHTTTIVKKCHPLGVFDSIATLAVAQNSHKEIIVCEDTDQVCVGMEIAATACVSMQFSHIMGNALEEEFYEQEEPWSLEDFSYHILILRQVSWQLLRVNSSAHLSFGNRAPTLTLMLRHQ</sequence>